<name>A0A4P7D127_9BURK</name>
<gene>
    <name evidence="1" type="ORF">E1956_31475</name>
</gene>
<sequence length="89" mass="9770">MPRAKTVDLNQRASLGDAAAALALLEQSMARGHQRIGLLRYLRARCLGAALEGRHHDYAQRVTARLSEVALAGLAQEAQRRHLGCQEQL</sequence>
<evidence type="ECO:0000313" key="2">
    <source>
        <dbReference type="Proteomes" id="UP000295727"/>
    </source>
</evidence>
<dbReference type="OrthoDB" id="9101987at2"/>
<protein>
    <submittedName>
        <fullName evidence="1">Uncharacterized protein</fullName>
    </submittedName>
</protein>
<dbReference type="Proteomes" id="UP000295727">
    <property type="component" value="Chromosome 3"/>
</dbReference>
<organism evidence="1 2">
    <name type="scientific">Paraburkholderia pallida</name>
    <dbReference type="NCBI Taxonomy" id="2547399"/>
    <lineage>
        <taxon>Bacteria</taxon>
        <taxon>Pseudomonadati</taxon>
        <taxon>Pseudomonadota</taxon>
        <taxon>Betaproteobacteria</taxon>
        <taxon>Burkholderiales</taxon>
        <taxon>Burkholderiaceae</taxon>
        <taxon>Paraburkholderia</taxon>
    </lineage>
</organism>
<evidence type="ECO:0000313" key="1">
    <source>
        <dbReference type="EMBL" id="QBR02391.1"/>
    </source>
</evidence>
<accession>A0A4P7D127</accession>
<reference evidence="1 2" key="1">
    <citation type="submission" date="2019-03" db="EMBL/GenBank/DDBJ databases">
        <title>Paraburkholderia sp. 7MH5, isolated from subtropical forest soil.</title>
        <authorList>
            <person name="Gao Z.-H."/>
            <person name="Qiu L.-H."/>
        </authorList>
    </citation>
    <scope>NUCLEOTIDE SEQUENCE [LARGE SCALE GENOMIC DNA]</scope>
    <source>
        <strain evidence="1 2">7MH5</strain>
    </source>
</reference>
<dbReference type="KEGG" id="ppai:E1956_31475"/>
<dbReference type="EMBL" id="CP038150">
    <property type="protein sequence ID" value="QBR02391.1"/>
    <property type="molecule type" value="Genomic_DNA"/>
</dbReference>
<proteinExistence type="predicted"/>
<keyword evidence="2" id="KW-1185">Reference proteome</keyword>
<dbReference type="AlphaFoldDB" id="A0A4P7D127"/>